<proteinExistence type="inferred from homology"/>
<dbReference type="InterPro" id="IPR036390">
    <property type="entry name" value="WH_DNA-bd_sf"/>
</dbReference>
<evidence type="ECO:0000256" key="3">
    <source>
        <dbReference type="ARBA" id="ARBA00022691"/>
    </source>
</evidence>
<evidence type="ECO:0000313" key="8">
    <source>
        <dbReference type="EMBL" id="CAI9088315.1"/>
    </source>
</evidence>
<evidence type="ECO:0000256" key="5">
    <source>
        <dbReference type="PIRSR" id="PIRSR005739-1"/>
    </source>
</evidence>
<dbReference type="InterPro" id="IPR029063">
    <property type="entry name" value="SAM-dependent_MTases_sf"/>
</dbReference>
<dbReference type="GO" id="GO:0008171">
    <property type="term" value="F:O-methyltransferase activity"/>
    <property type="evidence" value="ECO:0007669"/>
    <property type="project" value="InterPro"/>
</dbReference>
<dbReference type="GO" id="GO:0046983">
    <property type="term" value="F:protein dimerization activity"/>
    <property type="evidence" value="ECO:0007669"/>
    <property type="project" value="InterPro"/>
</dbReference>
<dbReference type="Gene3D" id="3.40.50.150">
    <property type="entry name" value="Vaccinia Virus protein VP39"/>
    <property type="match status" value="1"/>
</dbReference>
<evidence type="ECO:0000313" key="9">
    <source>
        <dbReference type="Proteomes" id="UP001161247"/>
    </source>
</evidence>
<evidence type="ECO:0000256" key="2">
    <source>
        <dbReference type="ARBA" id="ARBA00022679"/>
    </source>
</evidence>
<keyword evidence="1" id="KW-0489">Methyltransferase</keyword>
<dbReference type="Pfam" id="PF00891">
    <property type="entry name" value="Methyltransf_2"/>
    <property type="match status" value="1"/>
</dbReference>
<dbReference type="InterPro" id="IPR036388">
    <property type="entry name" value="WH-like_DNA-bd_sf"/>
</dbReference>
<gene>
    <name evidence="8" type="ORF">OLC1_LOCUS917</name>
</gene>
<dbReference type="Proteomes" id="UP001161247">
    <property type="component" value="Chromosome 1"/>
</dbReference>
<dbReference type="Pfam" id="PF08100">
    <property type="entry name" value="Dimerisation"/>
    <property type="match status" value="1"/>
</dbReference>
<dbReference type="InterPro" id="IPR016461">
    <property type="entry name" value="COMT-like"/>
</dbReference>
<sequence length="360" mass="39912">MEASMDEAAKLQLQGQAHVWKQIFSFVNSMALKCAVDLRIPDILHSHNRPLSLSEIASKITNNSPSPNTVNYLSRIMRFLVHNQIFTSTTSPDSSTVLYGPTPASSWLVTGSTGLSLAPYMSMHLHPWFLSPWHRLSECVSEGGTPFDNEHGCNIWDFAAKNQKFNKLFNDGMACTGRITMHAILSGFKKDAYAFESLESMVNVGGGTGQAIAEIVKVYPNIKGINFDLPHVIATAPEFAGVSHVGGDMFKEVPSAQAVLMKRIMHDWDEEDCVKILEKCRKAIPEKTGKVFIVDVVLNPDGDEVFGNSALVLDLVMITHTFGKERTESEWKTLLEKGGFPRYKVTKIPSLYSIIEAYPN</sequence>
<organism evidence="8 9">
    <name type="scientific">Oldenlandia corymbosa var. corymbosa</name>
    <dbReference type="NCBI Taxonomy" id="529605"/>
    <lineage>
        <taxon>Eukaryota</taxon>
        <taxon>Viridiplantae</taxon>
        <taxon>Streptophyta</taxon>
        <taxon>Embryophyta</taxon>
        <taxon>Tracheophyta</taxon>
        <taxon>Spermatophyta</taxon>
        <taxon>Magnoliopsida</taxon>
        <taxon>eudicotyledons</taxon>
        <taxon>Gunneridae</taxon>
        <taxon>Pentapetalae</taxon>
        <taxon>asterids</taxon>
        <taxon>lamiids</taxon>
        <taxon>Gentianales</taxon>
        <taxon>Rubiaceae</taxon>
        <taxon>Rubioideae</taxon>
        <taxon>Spermacoceae</taxon>
        <taxon>Hedyotis-Oldenlandia complex</taxon>
        <taxon>Oldenlandia</taxon>
    </lineage>
</organism>
<dbReference type="PROSITE" id="PS51683">
    <property type="entry name" value="SAM_OMT_II"/>
    <property type="match status" value="1"/>
</dbReference>
<feature type="domain" description="O-methyltransferase dimerisation" evidence="7">
    <location>
        <begin position="20"/>
        <end position="110"/>
    </location>
</feature>
<evidence type="ECO:0000256" key="4">
    <source>
        <dbReference type="ARBA" id="ARBA00034481"/>
    </source>
</evidence>
<reference evidence="8" key="1">
    <citation type="submission" date="2023-03" db="EMBL/GenBank/DDBJ databases">
        <authorList>
            <person name="Julca I."/>
        </authorList>
    </citation>
    <scope>NUCLEOTIDE SEQUENCE</scope>
</reference>
<dbReference type="EMBL" id="OX459118">
    <property type="protein sequence ID" value="CAI9088315.1"/>
    <property type="molecule type" value="Genomic_DNA"/>
</dbReference>
<dbReference type="GO" id="GO:0032259">
    <property type="term" value="P:methylation"/>
    <property type="evidence" value="ECO:0007669"/>
    <property type="project" value="UniProtKB-KW"/>
</dbReference>
<evidence type="ECO:0000256" key="1">
    <source>
        <dbReference type="ARBA" id="ARBA00022603"/>
    </source>
</evidence>
<comment type="similarity">
    <text evidence="4">Belongs to the class I-like SAM-binding methyltransferase superfamily. Cation-independent O-methyltransferase family. COMT subfamily.</text>
</comment>
<dbReference type="Gene3D" id="1.10.10.10">
    <property type="entry name" value="Winged helix-like DNA-binding domain superfamily/Winged helix DNA-binding domain"/>
    <property type="match status" value="1"/>
</dbReference>
<keyword evidence="9" id="KW-1185">Reference proteome</keyword>
<accession>A0AAV1BY77</accession>
<evidence type="ECO:0000259" key="7">
    <source>
        <dbReference type="Pfam" id="PF08100"/>
    </source>
</evidence>
<protein>
    <submittedName>
        <fullName evidence="8">OLC1v1022618C1</fullName>
    </submittedName>
</protein>
<keyword evidence="3" id="KW-0949">S-adenosyl-L-methionine</keyword>
<feature type="domain" description="O-methyltransferase C-terminal" evidence="6">
    <location>
        <begin position="133"/>
        <end position="340"/>
    </location>
</feature>
<name>A0AAV1BY77_OLDCO</name>
<keyword evidence="2" id="KW-0808">Transferase</keyword>
<dbReference type="SUPFAM" id="SSF53335">
    <property type="entry name" value="S-adenosyl-L-methionine-dependent methyltransferases"/>
    <property type="match status" value="1"/>
</dbReference>
<dbReference type="AlphaFoldDB" id="A0AAV1BY77"/>
<dbReference type="PANTHER" id="PTHR11746">
    <property type="entry name" value="O-METHYLTRANSFERASE"/>
    <property type="match status" value="1"/>
</dbReference>
<dbReference type="InterPro" id="IPR012967">
    <property type="entry name" value="COMT_dimerisation"/>
</dbReference>
<dbReference type="PIRSF" id="PIRSF005739">
    <property type="entry name" value="O-mtase"/>
    <property type="match status" value="1"/>
</dbReference>
<dbReference type="InterPro" id="IPR001077">
    <property type="entry name" value="COMT_C"/>
</dbReference>
<evidence type="ECO:0000259" key="6">
    <source>
        <dbReference type="Pfam" id="PF00891"/>
    </source>
</evidence>
<dbReference type="SUPFAM" id="SSF46785">
    <property type="entry name" value="Winged helix' DNA-binding domain"/>
    <property type="match status" value="1"/>
</dbReference>
<feature type="active site" description="Proton acceptor" evidence="5">
    <location>
        <position position="266"/>
    </location>
</feature>